<organism evidence="2">
    <name type="scientific">Arundo donax</name>
    <name type="common">Giant reed</name>
    <name type="synonym">Donax arundinaceus</name>
    <dbReference type="NCBI Taxonomy" id="35708"/>
    <lineage>
        <taxon>Eukaryota</taxon>
        <taxon>Viridiplantae</taxon>
        <taxon>Streptophyta</taxon>
        <taxon>Embryophyta</taxon>
        <taxon>Tracheophyta</taxon>
        <taxon>Spermatophyta</taxon>
        <taxon>Magnoliopsida</taxon>
        <taxon>Liliopsida</taxon>
        <taxon>Poales</taxon>
        <taxon>Poaceae</taxon>
        <taxon>PACMAD clade</taxon>
        <taxon>Arundinoideae</taxon>
        <taxon>Arundineae</taxon>
        <taxon>Arundo</taxon>
    </lineage>
</organism>
<evidence type="ECO:0000256" key="1">
    <source>
        <dbReference type="SAM" id="MobiDB-lite"/>
    </source>
</evidence>
<reference evidence="2" key="2">
    <citation type="journal article" date="2015" name="Data Brief">
        <title>Shoot transcriptome of the giant reed, Arundo donax.</title>
        <authorList>
            <person name="Barrero R.A."/>
            <person name="Guerrero F.D."/>
            <person name="Moolhuijzen P."/>
            <person name="Goolsby J.A."/>
            <person name="Tidwell J."/>
            <person name="Bellgard S.E."/>
            <person name="Bellgard M.I."/>
        </authorList>
    </citation>
    <scope>NUCLEOTIDE SEQUENCE</scope>
    <source>
        <tissue evidence="2">Shoot tissue taken approximately 20 cm above the soil surface</tissue>
    </source>
</reference>
<protein>
    <submittedName>
        <fullName evidence="2">Uncharacterized protein</fullName>
    </submittedName>
</protein>
<sequence length="60" mass="6865">MKTSPCVSSIIMSSVNKSSWEKLKISVTCRSSYKSHSLNRAIRRNRSNESKCKRTHLQPP</sequence>
<dbReference type="EMBL" id="GBRH01213606">
    <property type="protein sequence ID" value="JAD84289.1"/>
    <property type="molecule type" value="Transcribed_RNA"/>
</dbReference>
<accession>A0A0A9D6S4</accession>
<reference evidence="2" key="1">
    <citation type="submission" date="2014-09" db="EMBL/GenBank/DDBJ databases">
        <authorList>
            <person name="Magalhaes I.L.F."/>
            <person name="Oliveira U."/>
            <person name="Santos F.R."/>
            <person name="Vidigal T.H.D.A."/>
            <person name="Brescovit A.D."/>
            <person name="Santos A.J."/>
        </authorList>
    </citation>
    <scope>NUCLEOTIDE SEQUENCE</scope>
    <source>
        <tissue evidence="2">Shoot tissue taken approximately 20 cm above the soil surface</tissue>
    </source>
</reference>
<feature type="region of interest" description="Disordered" evidence="1">
    <location>
        <begin position="39"/>
        <end position="60"/>
    </location>
</feature>
<name>A0A0A9D6S4_ARUDO</name>
<proteinExistence type="predicted"/>
<evidence type="ECO:0000313" key="2">
    <source>
        <dbReference type="EMBL" id="JAD84289.1"/>
    </source>
</evidence>
<dbReference type="AlphaFoldDB" id="A0A0A9D6S4"/>